<dbReference type="OrthoDB" id="9804204at2"/>
<dbReference type="EMBL" id="NFZT01000001">
    <property type="protein sequence ID" value="OWV32741.1"/>
    <property type="molecule type" value="Genomic_DNA"/>
</dbReference>
<gene>
    <name evidence="3" type="ORF">B5C34_04260</name>
</gene>
<feature type="domain" description="L,D-TPase catalytic" evidence="2">
    <location>
        <begin position="1"/>
        <end position="170"/>
    </location>
</feature>
<keyword evidence="1" id="KW-0573">Peptidoglycan synthesis</keyword>
<dbReference type="PROSITE" id="PS52029">
    <property type="entry name" value="LD_TPASE"/>
    <property type="match status" value="1"/>
</dbReference>
<dbReference type="GO" id="GO:0016740">
    <property type="term" value="F:transferase activity"/>
    <property type="evidence" value="ECO:0007669"/>
    <property type="project" value="InterPro"/>
</dbReference>
<evidence type="ECO:0000256" key="1">
    <source>
        <dbReference type="PROSITE-ProRule" id="PRU01373"/>
    </source>
</evidence>
<comment type="caution">
    <text evidence="3">The sequence shown here is derived from an EMBL/GenBank/DDBJ whole genome shotgun (WGS) entry which is preliminary data.</text>
</comment>
<proteinExistence type="predicted"/>
<dbReference type="GO" id="GO:0009252">
    <property type="term" value="P:peptidoglycan biosynthetic process"/>
    <property type="evidence" value="ECO:0007669"/>
    <property type="project" value="UniProtKB-KW"/>
</dbReference>
<evidence type="ECO:0000313" key="4">
    <source>
        <dbReference type="Proteomes" id="UP000198462"/>
    </source>
</evidence>
<evidence type="ECO:0000313" key="3">
    <source>
        <dbReference type="EMBL" id="OWV32741.1"/>
    </source>
</evidence>
<dbReference type="AlphaFoldDB" id="A0A219B358"/>
<sequence>MARLSHLLVSVASQMLVGGDISVPCLIGAAGGIPASEKREGDRATPLGTYRLSTVLMRPDRVVPPPGIALPWRWTAKADGWSDDPEDPAYNRPVRHPHRHSAERMWRDDGLYDIVVTLSHNTPAIPGAGSAVFLHCTAAKPHTAGCVAVERGALLTLLPLLAAESYLSIV</sequence>
<keyword evidence="4" id="KW-1185">Reference proteome</keyword>
<dbReference type="PANTHER" id="PTHR38589:SF1">
    <property type="entry name" value="BLR0621 PROTEIN"/>
    <property type="match status" value="1"/>
</dbReference>
<comment type="pathway">
    <text evidence="1">Cell wall biogenesis; peptidoglycan biosynthesis.</text>
</comment>
<name>A0A219B358_9SPHN</name>
<protein>
    <recommendedName>
        <fullName evidence="2">L,D-TPase catalytic domain-containing protein</fullName>
    </recommendedName>
</protein>
<dbReference type="InterPro" id="IPR005490">
    <property type="entry name" value="LD_TPept_cat_dom"/>
</dbReference>
<dbReference type="GO" id="GO:0071555">
    <property type="term" value="P:cell wall organization"/>
    <property type="evidence" value="ECO:0007669"/>
    <property type="project" value="UniProtKB-UniRule"/>
</dbReference>
<evidence type="ECO:0000259" key="2">
    <source>
        <dbReference type="PROSITE" id="PS52029"/>
    </source>
</evidence>
<feature type="active site" description="Proton donor/acceptor" evidence="1">
    <location>
        <position position="135"/>
    </location>
</feature>
<accession>A0A219B358</accession>
<dbReference type="Proteomes" id="UP000198462">
    <property type="component" value="Unassembled WGS sequence"/>
</dbReference>
<keyword evidence="1" id="KW-0961">Cell wall biogenesis/degradation</keyword>
<keyword evidence="1" id="KW-0133">Cell shape</keyword>
<dbReference type="GO" id="GO:0008360">
    <property type="term" value="P:regulation of cell shape"/>
    <property type="evidence" value="ECO:0007669"/>
    <property type="project" value="UniProtKB-UniRule"/>
</dbReference>
<feature type="active site" description="Nucleophile" evidence="1">
    <location>
        <position position="146"/>
    </location>
</feature>
<dbReference type="PANTHER" id="PTHR38589">
    <property type="entry name" value="BLR0621 PROTEIN"/>
    <property type="match status" value="1"/>
</dbReference>
<reference evidence="4" key="1">
    <citation type="submission" date="2017-05" db="EMBL/GenBank/DDBJ databases">
        <authorList>
            <person name="Lin X."/>
        </authorList>
    </citation>
    <scope>NUCLEOTIDE SEQUENCE [LARGE SCALE GENOMIC DNA]</scope>
    <source>
        <strain evidence="4">JLT2012</strain>
    </source>
</reference>
<dbReference type="Pfam" id="PF03734">
    <property type="entry name" value="YkuD"/>
    <property type="match status" value="1"/>
</dbReference>
<organism evidence="3 4">
    <name type="scientific">Pacificimonas flava</name>
    <dbReference type="NCBI Taxonomy" id="1234595"/>
    <lineage>
        <taxon>Bacteria</taxon>
        <taxon>Pseudomonadati</taxon>
        <taxon>Pseudomonadota</taxon>
        <taxon>Alphaproteobacteria</taxon>
        <taxon>Sphingomonadales</taxon>
        <taxon>Sphingosinicellaceae</taxon>
        <taxon>Pacificimonas</taxon>
    </lineage>
</organism>